<keyword evidence="11" id="KW-0868">Chloride</keyword>
<dbReference type="PANTHER" id="PTHR12424:SF8">
    <property type="entry name" value="PROTEIN TWEETY"/>
    <property type="match status" value="1"/>
</dbReference>
<feature type="transmembrane region" description="Helical" evidence="13">
    <location>
        <begin position="399"/>
        <end position="420"/>
    </location>
</feature>
<dbReference type="Pfam" id="PF04906">
    <property type="entry name" value="Tweety"/>
    <property type="match status" value="1"/>
</dbReference>
<evidence type="ECO:0000256" key="8">
    <source>
        <dbReference type="ARBA" id="ARBA00023136"/>
    </source>
</evidence>
<name>F0W922_9STRA</name>
<evidence type="ECO:0000256" key="5">
    <source>
        <dbReference type="ARBA" id="ARBA00022692"/>
    </source>
</evidence>
<organism evidence="14">
    <name type="scientific">Albugo laibachii Nc14</name>
    <dbReference type="NCBI Taxonomy" id="890382"/>
    <lineage>
        <taxon>Eukaryota</taxon>
        <taxon>Sar</taxon>
        <taxon>Stramenopiles</taxon>
        <taxon>Oomycota</taxon>
        <taxon>Peronosporomycetes</taxon>
        <taxon>Albuginales</taxon>
        <taxon>Albuginaceae</taxon>
        <taxon>Albugo</taxon>
    </lineage>
</organism>
<keyword evidence="9" id="KW-0869">Chloride channel</keyword>
<dbReference type="GO" id="GO:0072320">
    <property type="term" value="F:volume-sensitive chloride channel activity"/>
    <property type="evidence" value="ECO:0007669"/>
    <property type="project" value="TreeGrafter"/>
</dbReference>
<dbReference type="HOGENOM" id="CLU_589877_0_0_1"/>
<reference evidence="14" key="2">
    <citation type="submission" date="2011-02" db="EMBL/GenBank/DDBJ databases">
        <authorList>
            <person name="MacLean D."/>
        </authorList>
    </citation>
    <scope>NUCLEOTIDE SEQUENCE</scope>
</reference>
<evidence type="ECO:0000256" key="10">
    <source>
        <dbReference type="ARBA" id="ARBA00023180"/>
    </source>
</evidence>
<evidence type="ECO:0000313" key="14">
    <source>
        <dbReference type="EMBL" id="CCA17633.1"/>
    </source>
</evidence>
<keyword evidence="10" id="KW-0325">Glycoprotein</keyword>
<evidence type="ECO:0000256" key="1">
    <source>
        <dbReference type="ARBA" id="ARBA00004651"/>
    </source>
</evidence>
<reference evidence="14" key="1">
    <citation type="journal article" date="2011" name="PLoS Biol.">
        <title>Gene gain and loss during evolution of obligate parasitism in the white rust pathogen of Arabidopsis thaliana.</title>
        <authorList>
            <person name="Kemen E."/>
            <person name="Gardiner A."/>
            <person name="Schultz-Larsen T."/>
            <person name="Kemen A.C."/>
            <person name="Balmuth A.L."/>
            <person name="Robert-Seilaniantz A."/>
            <person name="Bailey K."/>
            <person name="Holub E."/>
            <person name="Studholme D.J."/>
            <person name="Maclean D."/>
            <person name="Jones J.D."/>
        </authorList>
    </citation>
    <scope>NUCLEOTIDE SEQUENCE</scope>
</reference>
<dbReference type="GO" id="GO:0005886">
    <property type="term" value="C:plasma membrane"/>
    <property type="evidence" value="ECO:0007669"/>
    <property type="project" value="UniProtKB-SubCell"/>
</dbReference>
<feature type="transmembrane region" description="Helical" evidence="13">
    <location>
        <begin position="224"/>
        <end position="245"/>
    </location>
</feature>
<evidence type="ECO:0000256" key="7">
    <source>
        <dbReference type="ARBA" id="ARBA00023065"/>
    </source>
</evidence>
<comment type="subcellular location">
    <subcellularLocation>
        <location evidence="1">Cell membrane</location>
        <topology evidence="1">Multi-pass membrane protein</topology>
    </subcellularLocation>
</comment>
<evidence type="ECO:0000256" key="3">
    <source>
        <dbReference type="ARBA" id="ARBA00022448"/>
    </source>
</evidence>
<keyword evidence="8 13" id="KW-0472">Membrane</keyword>
<feature type="transmembrane region" description="Helical" evidence="13">
    <location>
        <begin position="93"/>
        <end position="116"/>
    </location>
</feature>
<evidence type="ECO:0000256" key="6">
    <source>
        <dbReference type="ARBA" id="ARBA00022989"/>
    </source>
</evidence>
<evidence type="ECO:0000256" key="2">
    <source>
        <dbReference type="ARBA" id="ARBA00009849"/>
    </source>
</evidence>
<dbReference type="PANTHER" id="PTHR12424">
    <property type="entry name" value="TWEETY-RELATED"/>
    <property type="match status" value="1"/>
</dbReference>
<gene>
    <name evidence="14" type="primary">AlNc14C38G3292</name>
    <name evidence="14" type="ORF">ALNC14_037760</name>
</gene>
<dbReference type="GO" id="GO:0034707">
    <property type="term" value="C:chloride channel complex"/>
    <property type="evidence" value="ECO:0007669"/>
    <property type="project" value="UniProtKB-KW"/>
</dbReference>
<proteinExistence type="inferred from homology"/>
<protein>
    <submittedName>
        <fullName evidence="14">Uncharacterized protein AlNc14C38G3292</fullName>
    </submittedName>
</protein>
<keyword evidence="7" id="KW-0406">Ion transport</keyword>
<keyword evidence="5 13" id="KW-0812">Transmembrane</keyword>
<dbReference type="EMBL" id="FR824083">
    <property type="protein sequence ID" value="CCA17633.1"/>
    <property type="molecule type" value="Genomic_DNA"/>
</dbReference>
<dbReference type="AlphaFoldDB" id="F0W922"/>
<evidence type="ECO:0000256" key="9">
    <source>
        <dbReference type="ARBA" id="ARBA00023173"/>
    </source>
</evidence>
<sequence length="453" mass="51238">MGVALHLLPDDYHKEIAHELIDFFHNFYGSGDQPINRFNLDNRAYTDTFQSIIFCCMGIGTIVFLLLCILVMRRCFLQTTKNGVYSHRWMERTYTMEVSVAVLLSFVAISALGGLMGEAQVDYSTGVVKDTMMNISSRFHSLHKNVDSAANTSLDLRQHADRLITSFNATDLPPEAFQLSLEALRLVHAANDLVDVVNVVPKNISQMAANWEGSYFMIQGTTNFVILSVVFATLLSVASIGWSMLSPLRLSVLLMMTLVPVSHTLTGVYFSSTMLTADFCAYPVDNTLALFHNTTVSNYFLICENATQPFTETTSSLTKCLENVASIESSLSKYAKHHNKTGPVMLKEFIYPMEKMIDRVKEDMNAFIRDQECHTIASQRVHAVEAYCDYGITGLFSMWIHQIILCVFLFIGVAVTVLIYERVQWRELSLHRNYQLLSTYEEDDTEHIYLSSE</sequence>
<accession>F0W922</accession>
<comment type="similarity">
    <text evidence="2">Belongs to the tweety family.</text>
</comment>
<keyword evidence="3" id="KW-0813">Transport</keyword>
<dbReference type="GO" id="GO:0005229">
    <property type="term" value="F:intracellularly calcium-gated chloride channel activity"/>
    <property type="evidence" value="ECO:0007669"/>
    <property type="project" value="TreeGrafter"/>
</dbReference>
<keyword evidence="4" id="KW-1003">Cell membrane</keyword>
<keyword evidence="6 13" id="KW-1133">Transmembrane helix</keyword>
<evidence type="ECO:0000256" key="13">
    <source>
        <dbReference type="SAM" id="Phobius"/>
    </source>
</evidence>
<dbReference type="InterPro" id="IPR006990">
    <property type="entry name" value="Tweety"/>
</dbReference>
<feature type="transmembrane region" description="Helical" evidence="13">
    <location>
        <begin position="49"/>
        <end position="72"/>
    </location>
</feature>
<evidence type="ECO:0000256" key="4">
    <source>
        <dbReference type="ARBA" id="ARBA00022475"/>
    </source>
</evidence>
<feature type="transmembrane region" description="Helical" evidence="13">
    <location>
        <begin position="252"/>
        <end position="270"/>
    </location>
</feature>
<evidence type="ECO:0000256" key="12">
    <source>
        <dbReference type="ARBA" id="ARBA00023303"/>
    </source>
</evidence>
<evidence type="ECO:0000256" key="11">
    <source>
        <dbReference type="ARBA" id="ARBA00023214"/>
    </source>
</evidence>
<keyword evidence="12" id="KW-0407">Ion channel</keyword>